<dbReference type="GO" id="GO:0016485">
    <property type="term" value="P:protein processing"/>
    <property type="evidence" value="ECO:0007669"/>
    <property type="project" value="TreeGrafter"/>
</dbReference>
<evidence type="ECO:0000259" key="11">
    <source>
        <dbReference type="Pfam" id="PF05649"/>
    </source>
</evidence>
<dbReference type="Pfam" id="PF01431">
    <property type="entry name" value="Peptidase_M13"/>
    <property type="match status" value="1"/>
</dbReference>
<dbReference type="GO" id="GO:0046872">
    <property type="term" value="F:metal ion binding"/>
    <property type="evidence" value="ECO:0007669"/>
    <property type="project" value="UniProtKB-KW"/>
</dbReference>
<sequence>MFAWDVVYFYALPYFIFVSLTTSCGLVKSRHRYKNAELLQHYGRREILPDTKTIYLPEQVVYAEYEPQAEIERKSRSRDCVDLKRRRNTDTLNSLDFEEYQKPCKVNTELNNISRLIDDIRSNKESISYGKENSDKDNIMIVKINISSTNYHEYDAPSHEEEIFWHNTKSEREIRTLQSKIMQKYMNPSINPCVDFYTYACGNWKLYHTIPPDRSSYDTFEIIRENLDLVLNKTLSDKSDIPPNNDQLKKITFSNFFATDVTPNITTDAIVKAKYFYESCMREDVIFNRGSEPLHKILKELGGWPVLHDQWIGDEFDLFKLLARMRLLNNDVIVSQWIGPDIRHADQYIIHIDQTGLGLPTREYFLDAKNVKYVTAYKILIISTAKLLGSLLVDVESDVDDIVFFETKLAECMASTEERRNISDIYLRTDLSSLTLYFPQYDWETYFNIILGTEISLDTPVAVYCVKYLLELVPLLSNTDRRTLQNYIIWRFIRHRLNNLDSRFLDIKQRFHYVLYGREKKPPRWQFCVSEVNTHMGMALGSVFVRQYFDRTSKTDTIQMTEALIKSFENILNENSWLDAVTKTYARRKIEHMDLKIGFPDFILNETDLSTRYYDVEIHPNYFFENVLSILRHLTRVERKRLDTKVNRTLWSTSPAVVNAYYSRNKNQIMFPAGILQPPFYHKFFPKAMNFGGIGVVIGHELTHGFDDKGRLFDEFGNLKMRWKESSIKNFYEKAQCIIDQYSQYVLPELKVPLDGYLTQGENIADNGGLKQSFRAYQLWLQTHPTADETLPDLNISSKQLFFLNFAQVWCGQQRIQEATNRLKTSVHSPGIFRIIGVLSNSREFAETFDCPAESPMNPAKKCDLW</sequence>
<keyword evidence="9" id="KW-0812">Transmembrane</keyword>
<keyword evidence="7" id="KW-0862">Zinc</keyword>
<comment type="subcellular location">
    <subcellularLocation>
        <location evidence="2">Cell membrane</location>
        <topology evidence="2">Single-pass type II membrane protein</topology>
    </subcellularLocation>
</comment>
<comment type="similarity">
    <text evidence="3">Belongs to the peptidase M13 family.</text>
</comment>
<evidence type="ECO:0000256" key="7">
    <source>
        <dbReference type="ARBA" id="ARBA00022833"/>
    </source>
</evidence>
<dbReference type="CDD" id="cd08662">
    <property type="entry name" value="M13"/>
    <property type="match status" value="1"/>
</dbReference>
<evidence type="ECO:0000313" key="13">
    <source>
        <dbReference type="Proteomes" id="UP000625711"/>
    </source>
</evidence>
<keyword evidence="8" id="KW-0482">Metalloprotease</keyword>
<organism evidence="12 13">
    <name type="scientific">Rhynchophorus ferrugineus</name>
    <name type="common">Red palm weevil</name>
    <name type="synonym">Curculio ferrugineus</name>
    <dbReference type="NCBI Taxonomy" id="354439"/>
    <lineage>
        <taxon>Eukaryota</taxon>
        <taxon>Metazoa</taxon>
        <taxon>Ecdysozoa</taxon>
        <taxon>Arthropoda</taxon>
        <taxon>Hexapoda</taxon>
        <taxon>Insecta</taxon>
        <taxon>Pterygota</taxon>
        <taxon>Neoptera</taxon>
        <taxon>Endopterygota</taxon>
        <taxon>Coleoptera</taxon>
        <taxon>Polyphaga</taxon>
        <taxon>Cucujiformia</taxon>
        <taxon>Curculionidae</taxon>
        <taxon>Dryophthorinae</taxon>
        <taxon>Rhynchophorus</taxon>
    </lineage>
</organism>
<dbReference type="EMBL" id="JAACXV010013355">
    <property type="protein sequence ID" value="KAF7273625.1"/>
    <property type="molecule type" value="Genomic_DNA"/>
</dbReference>
<evidence type="ECO:0000313" key="12">
    <source>
        <dbReference type="EMBL" id="KAF7273625.1"/>
    </source>
</evidence>
<evidence type="ECO:0000259" key="10">
    <source>
        <dbReference type="Pfam" id="PF01431"/>
    </source>
</evidence>
<proteinExistence type="inferred from homology"/>
<keyword evidence="13" id="KW-1185">Reference proteome</keyword>
<evidence type="ECO:0000256" key="1">
    <source>
        <dbReference type="ARBA" id="ARBA00001947"/>
    </source>
</evidence>
<dbReference type="SUPFAM" id="SSF55486">
    <property type="entry name" value="Metalloproteases ('zincins'), catalytic domain"/>
    <property type="match status" value="1"/>
</dbReference>
<feature type="domain" description="Peptidase M13 C-terminal" evidence="10">
    <location>
        <begin position="659"/>
        <end position="865"/>
    </location>
</feature>
<comment type="caution">
    <text evidence="12">The sequence shown here is derived from an EMBL/GenBank/DDBJ whole genome shotgun (WGS) entry which is preliminary data.</text>
</comment>
<evidence type="ECO:0000256" key="2">
    <source>
        <dbReference type="ARBA" id="ARBA00004401"/>
    </source>
</evidence>
<dbReference type="AlphaFoldDB" id="A0A834I907"/>
<evidence type="ECO:0000256" key="8">
    <source>
        <dbReference type="ARBA" id="ARBA00023049"/>
    </source>
</evidence>
<dbReference type="PANTHER" id="PTHR11733:SF238">
    <property type="entry name" value="FI07649P-RELATED"/>
    <property type="match status" value="1"/>
</dbReference>
<keyword evidence="9" id="KW-1133">Transmembrane helix</keyword>
<dbReference type="InterPro" id="IPR024079">
    <property type="entry name" value="MetalloPept_cat_dom_sf"/>
</dbReference>
<dbReference type="Gene3D" id="3.40.390.10">
    <property type="entry name" value="Collagenase (Catalytic Domain)"/>
    <property type="match status" value="1"/>
</dbReference>
<evidence type="ECO:0000256" key="6">
    <source>
        <dbReference type="ARBA" id="ARBA00022801"/>
    </source>
</evidence>
<gene>
    <name evidence="12" type="ORF">GWI33_013669</name>
</gene>
<evidence type="ECO:0000256" key="4">
    <source>
        <dbReference type="ARBA" id="ARBA00022670"/>
    </source>
</evidence>
<dbReference type="GO" id="GO:0005886">
    <property type="term" value="C:plasma membrane"/>
    <property type="evidence" value="ECO:0007669"/>
    <property type="project" value="UniProtKB-SubCell"/>
</dbReference>
<dbReference type="PRINTS" id="PR00786">
    <property type="entry name" value="NEPRILYSIN"/>
</dbReference>
<dbReference type="InterPro" id="IPR008753">
    <property type="entry name" value="Peptidase_M13_N"/>
</dbReference>
<accession>A0A834I907</accession>
<dbReference type="InterPro" id="IPR042089">
    <property type="entry name" value="Peptidase_M13_dom_2"/>
</dbReference>
<keyword evidence="6" id="KW-0378">Hydrolase</keyword>
<keyword evidence="5" id="KW-0479">Metal-binding</keyword>
<dbReference type="GO" id="GO:0004222">
    <property type="term" value="F:metalloendopeptidase activity"/>
    <property type="evidence" value="ECO:0007669"/>
    <property type="project" value="InterPro"/>
</dbReference>
<dbReference type="OrthoDB" id="6475849at2759"/>
<dbReference type="Gene3D" id="1.10.1380.10">
    <property type="entry name" value="Neutral endopeptidase , domain2"/>
    <property type="match status" value="1"/>
</dbReference>
<feature type="domain" description="Peptidase M13 N-terminal" evidence="11">
    <location>
        <begin position="192"/>
        <end position="600"/>
    </location>
</feature>
<keyword evidence="9" id="KW-0472">Membrane</keyword>
<keyword evidence="4" id="KW-0645">Protease</keyword>
<feature type="transmembrane region" description="Helical" evidence="9">
    <location>
        <begin position="6"/>
        <end position="27"/>
    </location>
</feature>
<name>A0A834I907_RHYFE</name>
<dbReference type="InterPro" id="IPR018497">
    <property type="entry name" value="Peptidase_M13_C"/>
</dbReference>
<dbReference type="Proteomes" id="UP000625711">
    <property type="component" value="Unassembled WGS sequence"/>
</dbReference>
<evidence type="ECO:0000256" key="9">
    <source>
        <dbReference type="SAM" id="Phobius"/>
    </source>
</evidence>
<reference evidence="12" key="1">
    <citation type="submission" date="2020-08" db="EMBL/GenBank/DDBJ databases">
        <title>Genome sequencing and assembly of the red palm weevil Rhynchophorus ferrugineus.</title>
        <authorList>
            <person name="Dias G.B."/>
            <person name="Bergman C.M."/>
            <person name="Manee M."/>
        </authorList>
    </citation>
    <scope>NUCLEOTIDE SEQUENCE</scope>
    <source>
        <strain evidence="12">AA-2017</strain>
        <tissue evidence="12">Whole larva</tissue>
    </source>
</reference>
<dbReference type="PROSITE" id="PS51885">
    <property type="entry name" value="NEPRILYSIN"/>
    <property type="match status" value="1"/>
</dbReference>
<dbReference type="InterPro" id="IPR000718">
    <property type="entry name" value="Peptidase_M13"/>
</dbReference>
<dbReference type="PANTHER" id="PTHR11733">
    <property type="entry name" value="ZINC METALLOPROTEASE FAMILY M13 NEPRILYSIN-RELATED"/>
    <property type="match status" value="1"/>
</dbReference>
<evidence type="ECO:0000256" key="5">
    <source>
        <dbReference type="ARBA" id="ARBA00022723"/>
    </source>
</evidence>
<comment type="cofactor">
    <cofactor evidence="1">
        <name>Zn(2+)</name>
        <dbReference type="ChEBI" id="CHEBI:29105"/>
    </cofactor>
</comment>
<dbReference type="Pfam" id="PF05649">
    <property type="entry name" value="Peptidase_M13_N"/>
    <property type="match status" value="1"/>
</dbReference>
<protein>
    <submittedName>
        <fullName evidence="12">Uncharacterized protein</fullName>
    </submittedName>
</protein>
<evidence type="ECO:0000256" key="3">
    <source>
        <dbReference type="ARBA" id="ARBA00007357"/>
    </source>
</evidence>